<dbReference type="PROSITE" id="PS50041">
    <property type="entry name" value="C_TYPE_LECTIN_2"/>
    <property type="match status" value="1"/>
</dbReference>
<dbReference type="InterPro" id="IPR016187">
    <property type="entry name" value="CTDL_fold"/>
</dbReference>
<accession>A0AAN9G138</accession>
<dbReference type="EMBL" id="JBAMIC010000022">
    <property type="protein sequence ID" value="KAK7091533.1"/>
    <property type="molecule type" value="Genomic_DNA"/>
</dbReference>
<feature type="chain" id="PRO_5042964538" description="C-type lectin domain-containing protein" evidence="1">
    <location>
        <begin position="21"/>
        <end position="262"/>
    </location>
</feature>
<keyword evidence="4" id="KW-1185">Reference proteome</keyword>
<evidence type="ECO:0000256" key="1">
    <source>
        <dbReference type="SAM" id="SignalP"/>
    </source>
</evidence>
<reference evidence="3 4" key="1">
    <citation type="submission" date="2024-02" db="EMBL/GenBank/DDBJ databases">
        <title>Chromosome-scale genome assembly of the rough periwinkle Littorina saxatilis.</title>
        <authorList>
            <person name="De Jode A."/>
            <person name="Faria R."/>
            <person name="Formenti G."/>
            <person name="Sims Y."/>
            <person name="Smith T.P."/>
            <person name="Tracey A."/>
            <person name="Wood J.M.D."/>
            <person name="Zagrodzka Z.B."/>
            <person name="Johannesson K."/>
            <person name="Butlin R.K."/>
            <person name="Leder E.H."/>
        </authorList>
    </citation>
    <scope>NUCLEOTIDE SEQUENCE [LARGE SCALE GENOMIC DNA]</scope>
    <source>
        <strain evidence="3">Snail1</strain>
        <tissue evidence="3">Muscle</tissue>
    </source>
</reference>
<protein>
    <recommendedName>
        <fullName evidence="2">C-type lectin domain-containing protein</fullName>
    </recommendedName>
</protein>
<name>A0AAN9G138_9CAEN</name>
<dbReference type="SUPFAM" id="SSF56436">
    <property type="entry name" value="C-type lectin-like"/>
    <property type="match status" value="1"/>
</dbReference>
<comment type="caution">
    <text evidence="3">The sequence shown here is derived from an EMBL/GenBank/DDBJ whole genome shotgun (WGS) entry which is preliminary data.</text>
</comment>
<dbReference type="AlphaFoldDB" id="A0AAN9G138"/>
<evidence type="ECO:0000313" key="4">
    <source>
        <dbReference type="Proteomes" id="UP001374579"/>
    </source>
</evidence>
<evidence type="ECO:0000313" key="3">
    <source>
        <dbReference type="EMBL" id="KAK7091533.1"/>
    </source>
</evidence>
<keyword evidence="1" id="KW-0732">Signal</keyword>
<dbReference type="Pfam" id="PF00059">
    <property type="entry name" value="Lectin_C"/>
    <property type="match status" value="1"/>
</dbReference>
<dbReference type="PANTHER" id="PTHR22802">
    <property type="entry name" value="C-TYPE LECTIN SUPERFAMILY MEMBER"/>
    <property type="match status" value="1"/>
</dbReference>
<dbReference type="SMART" id="SM00034">
    <property type="entry name" value="CLECT"/>
    <property type="match status" value="1"/>
</dbReference>
<dbReference type="InterPro" id="IPR001304">
    <property type="entry name" value="C-type_lectin-like"/>
</dbReference>
<dbReference type="InterPro" id="IPR051004">
    <property type="entry name" value="DC-SIGN_domain-containing"/>
</dbReference>
<dbReference type="PANTHER" id="PTHR22802:SF458">
    <property type="entry name" value="C-TYPE LECTIN DOMAIN-CONTAINING PROTEIN"/>
    <property type="match status" value="1"/>
</dbReference>
<organism evidence="3 4">
    <name type="scientific">Littorina saxatilis</name>
    <dbReference type="NCBI Taxonomy" id="31220"/>
    <lineage>
        <taxon>Eukaryota</taxon>
        <taxon>Metazoa</taxon>
        <taxon>Spiralia</taxon>
        <taxon>Lophotrochozoa</taxon>
        <taxon>Mollusca</taxon>
        <taxon>Gastropoda</taxon>
        <taxon>Caenogastropoda</taxon>
        <taxon>Littorinimorpha</taxon>
        <taxon>Littorinoidea</taxon>
        <taxon>Littorinidae</taxon>
        <taxon>Littorina</taxon>
    </lineage>
</organism>
<dbReference type="Gene3D" id="3.10.100.10">
    <property type="entry name" value="Mannose-Binding Protein A, subunit A"/>
    <property type="match status" value="1"/>
</dbReference>
<dbReference type="CDD" id="cd00037">
    <property type="entry name" value="CLECT"/>
    <property type="match status" value="1"/>
</dbReference>
<evidence type="ECO:0000259" key="2">
    <source>
        <dbReference type="PROSITE" id="PS50041"/>
    </source>
</evidence>
<feature type="domain" description="C-type lectin" evidence="2">
    <location>
        <begin position="118"/>
        <end position="255"/>
    </location>
</feature>
<feature type="signal peptide" evidence="1">
    <location>
        <begin position="1"/>
        <end position="20"/>
    </location>
</feature>
<dbReference type="InterPro" id="IPR016186">
    <property type="entry name" value="C-type_lectin-like/link_sf"/>
</dbReference>
<proteinExistence type="predicted"/>
<gene>
    <name evidence="3" type="ORF">V1264_009199</name>
</gene>
<sequence>MDKFGTVLVFGLILFCCVFCNDISIITWYRDDTYDDKLALKADAVTSLLVSSSRECARSCQMTSSCNGFFYHVITKCCLRQSMVHVSPSTGLAGTGWRYFRPSSQSCPKEDNYVVDRTTGTCYYLETRSEFRLSWMDARDACAARNQSLVSLETVAKATFISDFMNFNTDVPRSNYHIGAHRPYDTWNHSSYPASGPDFLWLSGQPIDLTMTAPFWKKNRPDNSDGDDNVVYLDDNDGFKWEDWREAKIFRYICERSFGESH</sequence>
<dbReference type="Proteomes" id="UP001374579">
    <property type="component" value="Unassembled WGS sequence"/>
</dbReference>